<proteinExistence type="predicted"/>
<evidence type="ECO:0000259" key="3">
    <source>
        <dbReference type="PROSITE" id="PS50026"/>
    </source>
</evidence>
<reference evidence="4 5" key="1">
    <citation type="journal article" date="2017" name="Curr. Biol.">
        <title>Genome architecture and evolution of a unichromosomal asexual nematode.</title>
        <authorList>
            <person name="Fradin H."/>
            <person name="Zegar C."/>
            <person name="Gutwein M."/>
            <person name="Lucas J."/>
            <person name="Kovtun M."/>
            <person name="Corcoran D."/>
            <person name="Baugh L.R."/>
            <person name="Kiontke K."/>
            <person name="Gunsalus K."/>
            <person name="Fitch D.H."/>
            <person name="Piano F."/>
        </authorList>
    </citation>
    <scope>NUCLEOTIDE SEQUENCE [LARGE SCALE GENOMIC DNA]</scope>
    <source>
        <strain evidence="4">PF1309</strain>
    </source>
</reference>
<dbReference type="EMBL" id="LIAE01010396">
    <property type="protein sequence ID" value="PAV61853.1"/>
    <property type="molecule type" value="Genomic_DNA"/>
</dbReference>
<keyword evidence="2" id="KW-0732">Signal</keyword>
<feature type="chain" id="PRO_5013172274" description="EGF-like domain-containing protein" evidence="2">
    <location>
        <begin position="21"/>
        <end position="230"/>
    </location>
</feature>
<keyword evidence="5" id="KW-1185">Reference proteome</keyword>
<organism evidence="4 5">
    <name type="scientific">Diploscapter pachys</name>
    <dbReference type="NCBI Taxonomy" id="2018661"/>
    <lineage>
        <taxon>Eukaryota</taxon>
        <taxon>Metazoa</taxon>
        <taxon>Ecdysozoa</taxon>
        <taxon>Nematoda</taxon>
        <taxon>Chromadorea</taxon>
        <taxon>Rhabditida</taxon>
        <taxon>Rhabditina</taxon>
        <taxon>Rhabditomorpha</taxon>
        <taxon>Rhabditoidea</taxon>
        <taxon>Rhabditidae</taxon>
        <taxon>Diploscapter</taxon>
    </lineage>
</organism>
<comment type="caution">
    <text evidence="1">Lacks conserved residue(s) required for the propagation of feature annotation.</text>
</comment>
<dbReference type="AlphaFoldDB" id="A0A2A2JJH6"/>
<evidence type="ECO:0000256" key="1">
    <source>
        <dbReference type="PROSITE-ProRule" id="PRU00076"/>
    </source>
</evidence>
<evidence type="ECO:0000256" key="2">
    <source>
        <dbReference type="SAM" id="SignalP"/>
    </source>
</evidence>
<keyword evidence="1" id="KW-0245">EGF-like domain</keyword>
<dbReference type="Proteomes" id="UP000218231">
    <property type="component" value="Unassembled WGS sequence"/>
</dbReference>
<evidence type="ECO:0000313" key="5">
    <source>
        <dbReference type="Proteomes" id="UP000218231"/>
    </source>
</evidence>
<dbReference type="PROSITE" id="PS00022">
    <property type="entry name" value="EGF_1"/>
    <property type="match status" value="1"/>
</dbReference>
<dbReference type="PANTHER" id="PTHR47761">
    <property type="entry name" value="C-TYPE LECTIN-RELATED"/>
    <property type="match status" value="1"/>
</dbReference>
<gene>
    <name evidence="4" type="ORF">WR25_22784</name>
</gene>
<dbReference type="PROSITE" id="PS50026">
    <property type="entry name" value="EGF_3"/>
    <property type="match status" value="1"/>
</dbReference>
<feature type="domain" description="EGF-like" evidence="3">
    <location>
        <begin position="163"/>
        <end position="200"/>
    </location>
</feature>
<feature type="signal peptide" evidence="2">
    <location>
        <begin position="1"/>
        <end position="20"/>
    </location>
</feature>
<dbReference type="InterPro" id="IPR000742">
    <property type="entry name" value="EGF"/>
</dbReference>
<dbReference type="STRING" id="2018661.A0A2A2JJH6"/>
<name>A0A2A2JJH6_9BILA</name>
<dbReference type="InterPro" id="IPR053119">
    <property type="entry name" value="Cubilin_domain"/>
</dbReference>
<dbReference type="PANTHER" id="PTHR47761:SF1">
    <property type="entry name" value="C-TYPE LECTIN-RELATED"/>
    <property type="match status" value="1"/>
</dbReference>
<sequence>MRIRFLVPLFLLICIGVVGSDDYPDIEIADSNEPRSRIIMVDGHMYFESGVGKNITFKTNGKGRIRVGDTDITELPNAESTKLSNESKPVLDEISAFVGFLESGEDHLRAGDVLLRIGQLTIMTNAMQNMTSWKRDRDVREFRRRGTIVKLQKQLASIQALLTKDGCRDMPCQAGGQCVPSYGGKFVCICPMHRTGDKCEFDVNECEIYNGTHAGCQNNATCENTNGSFM</sequence>
<comment type="caution">
    <text evidence="4">The sequence shown here is derived from an EMBL/GenBank/DDBJ whole genome shotgun (WGS) entry which is preliminary data.</text>
</comment>
<accession>A0A2A2JJH6</accession>
<keyword evidence="1" id="KW-1015">Disulfide bond</keyword>
<dbReference type="OrthoDB" id="10009301at2759"/>
<dbReference type="CDD" id="cd00054">
    <property type="entry name" value="EGF_CA"/>
    <property type="match status" value="2"/>
</dbReference>
<dbReference type="SUPFAM" id="SSF57196">
    <property type="entry name" value="EGF/Laminin"/>
    <property type="match status" value="1"/>
</dbReference>
<dbReference type="Pfam" id="PF00008">
    <property type="entry name" value="EGF"/>
    <property type="match status" value="1"/>
</dbReference>
<dbReference type="CDD" id="cd22201">
    <property type="entry name" value="cubilin_NTD"/>
    <property type="match status" value="1"/>
</dbReference>
<evidence type="ECO:0000313" key="4">
    <source>
        <dbReference type="EMBL" id="PAV61853.1"/>
    </source>
</evidence>
<dbReference type="Gene3D" id="2.10.25.10">
    <property type="entry name" value="Laminin"/>
    <property type="match status" value="1"/>
</dbReference>
<protein>
    <recommendedName>
        <fullName evidence="3">EGF-like domain-containing protein</fullName>
    </recommendedName>
</protein>
<feature type="disulfide bond" evidence="1">
    <location>
        <begin position="190"/>
        <end position="199"/>
    </location>
</feature>